<protein>
    <submittedName>
        <fullName evidence="8">Type II secretion system F family protein</fullName>
    </submittedName>
</protein>
<dbReference type="Pfam" id="PF00482">
    <property type="entry name" value="T2SSF"/>
    <property type="match status" value="1"/>
</dbReference>
<feature type="transmembrane region" description="Helical" evidence="6">
    <location>
        <begin position="177"/>
        <end position="203"/>
    </location>
</feature>
<dbReference type="PANTHER" id="PTHR35007:SF2">
    <property type="entry name" value="PILUS ASSEMBLE PROTEIN"/>
    <property type="match status" value="1"/>
</dbReference>
<comment type="caution">
    <text evidence="8">The sequence shown here is derived from an EMBL/GenBank/DDBJ whole genome shotgun (WGS) entry which is preliminary data.</text>
</comment>
<dbReference type="EMBL" id="JANFLP010000005">
    <property type="protein sequence ID" value="MCQ1949061.1"/>
    <property type="molecule type" value="Genomic_DNA"/>
</dbReference>
<accession>A0ABT1NR92</accession>
<dbReference type="PANTHER" id="PTHR35007">
    <property type="entry name" value="INTEGRAL MEMBRANE PROTEIN-RELATED"/>
    <property type="match status" value="1"/>
</dbReference>
<evidence type="ECO:0000313" key="8">
    <source>
        <dbReference type="EMBL" id="MCQ1949061.1"/>
    </source>
</evidence>
<keyword evidence="3 6" id="KW-0812">Transmembrane</keyword>
<comment type="subcellular location">
    <subcellularLocation>
        <location evidence="1">Cell membrane</location>
        <topology evidence="1">Multi-pass membrane protein</topology>
    </subcellularLocation>
</comment>
<feature type="domain" description="Type II secretion system protein GspF" evidence="7">
    <location>
        <begin position="52"/>
        <end position="197"/>
    </location>
</feature>
<gene>
    <name evidence="8" type="ORF">NNX28_03845</name>
</gene>
<evidence type="ECO:0000256" key="1">
    <source>
        <dbReference type="ARBA" id="ARBA00004651"/>
    </source>
</evidence>
<keyword evidence="4 6" id="KW-1133">Transmembrane helix</keyword>
<evidence type="ECO:0000259" key="7">
    <source>
        <dbReference type="Pfam" id="PF00482"/>
    </source>
</evidence>
<dbReference type="RefSeq" id="WP_255796835.1">
    <property type="nucleotide sequence ID" value="NZ_CP104263.1"/>
</dbReference>
<dbReference type="Proteomes" id="UP001206924">
    <property type="component" value="Unassembled WGS sequence"/>
</dbReference>
<reference evidence="8 9" key="1">
    <citation type="submission" date="2022-07" db="EMBL/GenBank/DDBJ databases">
        <title>Novel species in genus Arthrobacter.</title>
        <authorList>
            <person name="Liu Y."/>
        </authorList>
    </citation>
    <scope>NUCLEOTIDE SEQUENCE [LARGE SCALE GENOMIC DNA]</scope>
    <source>
        <strain evidence="9">zg-Y859</strain>
    </source>
</reference>
<organism evidence="8 9">
    <name type="scientific">Arthrobacter jinronghuae</name>
    <dbReference type="NCBI Taxonomy" id="2964609"/>
    <lineage>
        <taxon>Bacteria</taxon>
        <taxon>Bacillati</taxon>
        <taxon>Actinomycetota</taxon>
        <taxon>Actinomycetes</taxon>
        <taxon>Micrococcales</taxon>
        <taxon>Micrococcaceae</taxon>
        <taxon>Arthrobacter</taxon>
    </lineage>
</organism>
<proteinExistence type="predicted"/>
<evidence type="ECO:0000256" key="2">
    <source>
        <dbReference type="ARBA" id="ARBA00022475"/>
    </source>
</evidence>
<keyword evidence="5 6" id="KW-0472">Membrane</keyword>
<evidence type="ECO:0000256" key="3">
    <source>
        <dbReference type="ARBA" id="ARBA00022692"/>
    </source>
</evidence>
<dbReference type="InterPro" id="IPR018076">
    <property type="entry name" value="T2SS_GspF_dom"/>
</dbReference>
<evidence type="ECO:0000256" key="5">
    <source>
        <dbReference type="ARBA" id="ARBA00023136"/>
    </source>
</evidence>
<evidence type="ECO:0000256" key="4">
    <source>
        <dbReference type="ARBA" id="ARBA00022989"/>
    </source>
</evidence>
<name>A0ABT1NR92_9MICC</name>
<keyword evidence="9" id="KW-1185">Reference proteome</keyword>
<evidence type="ECO:0000313" key="9">
    <source>
        <dbReference type="Proteomes" id="UP001206924"/>
    </source>
</evidence>
<evidence type="ECO:0000256" key="6">
    <source>
        <dbReference type="SAM" id="Phobius"/>
    </source>
</evidence>
<sequence>MTGLLVFAFLSTAALLLTGAGGHPRQQHLRQHLRQRSVPRPEGSTGDPALMLDLIAAMLEAGQPLPSALAILRDGVDPATSRDLDRLLQALDLGIPWDASWQLSAGSASTGTQPSGAEQISRVGRVPTGQVSALAALGPALRFTAVTGAPSAAVLHSQADALRRRRQTESRRRAAALGVRLVMPLGLCSLPAFVALTVVPLLMSLLPGWT</sequence>
<keyword evidence="2" id="KW-1003">Cell membrane</keyword>